<protein>
    <submittedName>
        <fullName evidence="6">Winged helix DNA-binding domain-containing protein</fullName>
    </submittedName>
</protein>
<dbReference type="OMA" id="KEEWIYY"/>
<proteinExistence type="inferred from homology"/>
<dbReference type="Proteomes" id="UP000070444">
    <property type="component" value="Unassembled WGS sequence"/>
</dbReference>
<dbReference type="Gene3D" id="1.10.10.10">
    <property type="entry name" value="Winged helix-like DNA-binding domain superfamily/Winged helix DNA-binding domain"/>
    <property type="match status" value="1"/>
</dbReference>
<dbReference type="GO" id="GO:0043565">
    <property type="term" value="F:sequence-specific DNA binding"/>
    <property type="evidence" value="ECO:0007669"/>
    <property type="project" value="InterPro"/>
</dbReference>
<dbReference type="PANTHER" id="PTHR10015">
    <property type="entry name" value="HEAT SHOCK TRANSCRIPTION FACTOR"/>
    <property type="match status" value="1"/>
</dbReference>
<dbReference type="GO" id="GO:0005634">
    <property type="term" value="C:nucleus"/>
    <property type="evidence" value="ECO:0007669"/>
    <property type="project" value="UniProtKB-SubCell"/>
</dbReference>
<dbReference type="OrthoDB" id="60033at2759"/>
<dbReference type="PANTHER" id="PTHR10015:SF206">
    <property type="entry name" value="HSF-TYPE DNA-BINDING DOMAIN-CONTAINING PROTEIN"/>
    <property type="match status" value="1"/>
</dbReference>
<evidence type="ECO:0000313" key="6">
    <source>
        <dbReference type="EMBL" id="KXN64826.1"/>
    </source>
</evidence>
<evidence type="ECO:0000256" key="3">
    <source>
        <dbReference type="ARBA" id="ARBA00023242"/>
    </source>
</evidence>
<dbReference type="EMBL" id="KQ965143">
    <property type="protein sequence ID" value="KXN64826.1"/>
    <property type="molecule type" value="Genomic_DNA"/>
</dbReference>
<evidence type="ECO:0000256" key="1">
    <source>
        <dbReference type="ARBA" id="ARBA00004123"/>
    </source>
</evidence>
<accession>A0A137NQ06</accession>
<organism evidence="6 7">
    <name type="scientific">Conidiobolus coronatus (strain ATCC 28846 / CBS 209.66 / NRRL 28638)</name>
    <name type="common">Delacroixia coronata</name>
    <dbReference type="NCBI Taxonomy" id="796925"/>
    <lineage>
        <taxon>Eukaryota</taxon>
        <taxon>Fungi</taxon>
        <taxon>Fungi incertae sedis</taxon>
        <taxon>Zoopagomycota</taxon>
        <taxon>Entomophthoromycotina</taxon>
        <taxon>Entomophthoromycetes</taxon>
        <taxon>Entomophthorales</taxon>
        <taxon>Ancylistaceae</taxon>
        <taxon>Conidiobolus</taxon>
    </lineage>
</organism>
<dbReference type="STRING" id="796925.A0A137NQ06"/>
<dbReference type="SMART" id="SM00415">
    <property type="entry name" value="HSF"/>
    <property type="match status" value="1"/>
</dbReference>
<dbReference type="GO" id="GO:0003700">
    <property type="term" value="F:DNA-binding transcription factor activity"/>
    <property type="evidence" value="ECO:0007669"/>
    <property type="project" value="InterPro"/>
</dbReference>
<sequence>MPRSESFAMKLYNVVTDSKYIEWSYEGDSFFIRDNELFEQHVLQNNFNNKNMLSFSRQLLCYGFIRITDLRGNKEGPVNNFSAFYHPNFKRSCKEDLANIKKISKAKPKSKPKIKHSKFVEIDPCKLKKIIIKDK</sequence>
<dbReference type="AlphaFoldDB" id="A0A137NQ06"/>
<comment type="subcellular location">
    <subcellularLocation>
        <location evidence="1">Nucleus</location>
    </subcellularLocation>
</comment>
<evidence type="ECO:0000313" key="7">
    <source>
        <dbReference type="Proteomes" id="UP000070444"/>
    </source>
</evidence>
<keyword evidence="3" id="KW-0539">Nucleus</keyword>
<name>A0A137NQ06_CONC2</name>
<evidence type="ECO:0000256" key="4">
    <source>
        <dbReference type="RuleBase" id="RU004020"/>
    </source>
</evidence>
<keyword evidence="7" id="KW-1185">Reference proteome</keyword>
<dbReference type="Pfam" id="PF00447">
    <property type="entry name" value="HSF_DNA-bind"/>
    <property type="match status" value="1"/>
</dbReference>
<comment type="similarity">
    <text evidence="4">Belongs to the HSF family.</text>
</comment>
<keyword evidence="2 6" id="KW-0238">DNA-binding</keyword>
<feature type="domain" description="HSF-type DNA-binding" evidence="5">
    <location>
        <begin position="3"/>
        <end position="103"/>
    </location>
</feature>
<dbReference type="InterPro" id="IPR000232">
    <property type="entry name" value="HSF_DNA-bd"/>
</dbReference>
<dbReference type="SUPFAM" id="SSF46785">
    <property type="entry name" value="Winged helix' DNA-binding domain"/>
    <property type="match status" value="1"/>
</dbReference>
<reference evidence="6 7" key="1">
    <citation type="journal article" date="2015" name="Genome Biol. Evol.">
        <title>Phylogenomic analyses indicate that early fungi evolved digesting cell walls of algal ancestors of land plants.</title>
        <authorList>
            <person name="Chang Y."/>
            <person name="Wang S."/>
            <person name="Sekimoto S."/>
            <person name="Aerts A.L."/>
            <person name="Choi C."/>
            <person name="Clum A."/>
            <person name="LaButti K.M."/>
            <person name="Lindquist E.A."/>
            <person name="Yee Ngan C."/>
            <person name="Ohm R.A."/>
            <person name="Salamov A.A."/>
            <person name="Grigoriev I.V."/>
            <person name="Spatafora J.W."/>
            <person name="Berbee M.L."/>
        </authorList>
    </citation>
    <scope>NUCLEOTIDE SEQUENCE [LARGE SCALE GENOMIC DNA]</scope>
    <source>
        <strain evidence="6 7">NRRL 28638</strain>
    </source>
</reference>
<dbReference type="InterPro" id="IPR036388">
    <property type="entry name" value="WH-like_DNA-bd_sf"/>
</dbReference>
<gene>
    <name evidence="6" type="ORF">CONCODRAFT_13859</name>
</gene>
<evidence type="ECO:0000259" key="5">
    <source>
        <dbReference type="SMART" id="SM00415"/>
    </source>
</evidence>
<evidence type="ECO:0000256" key="2">
    <source>
        <dbReference type="ARBA" id="ARBA00023125"/>
    </source>
</evidence>
<dbReference type="InterPro" id="IPR036390">
    <property type="entry name" value="WH_DNA-bd_sf"/>
</dbReference>